<dbReference type="AlphaFoldDB" id="A0AAP0PEQ1"/>
<dbReference type="PROSITE" id="PS50011">
    <property type="entry name" value="PROTEIN_KINASE_DOM"/>
    <property type="match status" value="1"/>
</dbReference>
<name>A0AAP0PEQ1_9MAGN</name>
<dbReference type="SUPFAM" id="SSF56112">
    <property type="entry name" value="Protein kinase-like (PK-like)"/>
    <property type="match status" value="1"/>
</dbReference>
<dbReference type="GO" id="GO:0005524">
    <property type="term" value="F:ATP binding"/>
    <property type="evidence" value="ECO:0007669"/>
    <property type="project" value="InterPro"/>
</dbReference>
<organism evidence="2 3">
    <name type="scientific">Stephania japonica</name>
    <dbReference type="NCBI Taxonomy" id="461633"/>
    <lineage>
        <taxon>Eukaryota</taxon>
        <taxon>Viridiplantae</taxon>
        <taxon>Streptophyta</taxon>
        <taxon>Embryophyta</taxon>
        <taxon>Tracheophyta</taxon>
        <taxon>Spermatophyta</taxon>
        <taxon>Magnoliopsida</taxon>
        <taxon>Ranunculales</taxon>
        <taxon>Menispermaceae</taxon>
        <taxon>Menispermoideae</taxon>
        <taxon>Cissampelideae</taxon>
        <taxon>Stephania</taxon>
    </lineage>
</organism>
<dbReference type="PANTHER" id="PTHR48055:SF46">
    <property type="entry name" value="LEUCINE-RICH REPEAT SERINE_THREONINE-PROTEIN KINASE 1"/>
    <property type="match status" value="1"/>
</dbReference>
<dbReference type="InterPro" id="IPR011009">
    <property type="entry name" value="Kinase-like_dom_sf"/>
</dbReference>
<protein>
    <recommendedName>
        <fullName evidence="1">Protein kinase domain-containing protein</fullName>
    </recommendedName>
</protein>
<dbReference type="GO" id="GO:0004672">
    <property type="term" value="F:protein kinase activity"/>
    <property type="evidence" value="ECO:0007669"/>
    <property type="project" value="InterPro"/>
</dbReference>
<dbReference type="InterPro" id="IPR001245">
    <property type="entry name" value="Ser-Thr/Tyr_kinase_cat_dom"/>
</dbReference>
<comment type="caution">
    <text evidence="2">The sequence shown here is derived from an EMBL/GenBank/DDBJ whole genome shotgun (WGS) entry which is preliminary data.</text>
</comment>
<gene>
    <name evidence="2" type="ORF">Sjap_008695</name>
</gene>
<evidence type="ECO:0000259" key="1">
    <source>
        <dbReference type="PROSITE" id="PS50011"/>
    </source>
</evidence>
<dbReference type="Proteomes" id="UP001417504">
    <property type="component" value="Unassembled WGS sequence"/>
</dbReference>
<evidence type="ECO:0000313" key="3">
    <source>
        <dbReference type="Proteomes" id="UP001417504"/>
    </source>
</evidence>
<proteinExistence type="predicted"/>
<keyword evidence="3" id="KW-1185">Reference proteome</keyword>
<accession>A0AAP0PEQ1</accession>
<dbReference type="InterPro" id="IPR051564">
    <property type="entry name" value="LRR_receptor-like_kinase"/>
</dbReference>
<dbReference type="Gene3D" id="1.10.510.10">
    <property type="entry name" value="Transferase(Phosphotransferase) domain 1"/>
    <property type="match status" value="2"/>
</dbReference>
<dbReference type="EMBL" id="JBBNAE010000003">
    <property type="protein sequence ID" value="KAK9138101.1"/>
    <property type="molecule type" value="Genomic_DNA"/>
</dbReference>
<dbReference type="Pfam" id="PF07714">
    <property type="entry name" value="PK_Tyr_Ser-Thr"/>
    <property type="match status" value="1"/>
</dbReference>
<sequence>MDPEYMTTAKLTAATGIYRFGIAILQVLTGRGVVNLGFHARDQLIQMAKDVVKGKGGLLDFMDPQLLKHEELLIFDCNKMPDLYRFSEAETKKAIYFCSRHFGSQHDYLEKEVSVLSSILLNNNMEVKLSDLGLAKMLDYKDQSTVSVDLDASSIGYMDPKYMTTAKPTAATDIYRFGSHIASSNRNRSCQSGLPCS</sequence>
<feature type="domain" description="Protein kinase" evidence="1">
    <location>
        <begin position="1"/>
        <end position="197"/>
    </location>
</feature>
<dbReference type="InterPro" id="IPR000719">
    <property type="entry name" value="Prot_kinase_dom"/>
</dbReference>
<dbReference type="PANTHER" id="PTHR48055">
    <property type="entry name" value="LEUCINE-RICH REPEAT RECEPTOR PROTEIN KINASE EMS1"/>
    <property type="match status" value="1"/>
</dbReference>
<reference evidence="2 3" key="1">
    <citation type="submission" date="2024-01" db="EMBL/GenBank/DDBJ databases">
        <title>Genome assemblies of Stephania.</title>
        <authorList>
            <person name="Yang L."/>
        </authorList>
    </citation>
    <scope>NUCLEOTIDE SEQUENCE [LARGE SCALE GENOMIC DNA]</scope>
    <source>
        <strain evidence="2">QJT</strain>
        <tissue evidence="2">Leaf</tissue>
    </source>
</reference>
<dbReference type="GO" id="GO:0016020">
    <property type="term" value="C:membrane"/>
    <property type="evidence" value="ECO:0007669"/>
    <property type="project" value="TreeGrafter"/>
</dbReference>
<evidence type="ECO:0000313" key="2">
    <source>
        <dbReference type="EMBL" id="KAK9138101.1"/>
    </source>
</evidence>